<organism evidence="2 3">
    <name type="scientific">Saguinus oedipus</name>
    <name type="common">Cotton-top tamarin</name>
    <name type="synonym">Oedipomidas oedipus</name>
    <dbReference type="NCBI Taxonomy" id="9490"/>
    <lineage>
        <taxon>Eukaryota</taxon>
        <taxon>Metazoa</taxon>
        <taxon>Chordata</taxon>
        <taxon>Craniata</taxon>
        <taxon>Vertebrata</taxon>
        <taxon>Euteleostomi</taxon>
        <taxon>Mammalia</taxon>
        <taxon>Eutheria</taxon>
        <taxon>Euarchontoglires</taxon>
        <taxon>Primates</taxon>
        <taxon>Haplorrhini</taxon>
        <taxon>Platyrrhini</taxon>
        <taxon>Cebidae</taxon>
        <taxon>Callitrichinae</taxon>
        <taxon>Saguinus</taxon>
    </lineage>
</organism>
<dbReference type="EMBL" id="JASSZA010000008">
    <property type="protein sequence ID" value="KAK2104757.1"/>
    <property type="molecule type" value="Genomic_DNA"/>
</dbReference>
<feature type="region of interest" description="Disordered" evidence="1">
    <location>
        <begin position="1"/>
        <end position="27"/>
    </location>
</feature>
<gene>
    <name evidence="2" type="ORF">P7K49_018613</name>
</gene>
<evidence type="ECO:0000313" key="3">
    <source>
        <dbReference type="Proteomes" id="UP001266305"/>
    </source>
</evidence>
<name>A0ABQ9V6C4_SAGOE</name>
<feature type="non-terminal residue" evidence="2">
    <location>
        <position position="54"/>
    </location>
</feature>
<protein>
    <submittedName>
        <fullName evidence="2">Uncharacterized protein</fullName>
    </submittedName>
</protein>
<accession>A0ABQ9V6C4</accession>
<dbReference type="Proteomes" id="UP001266305">
    <property type="component" value="Unassembled WGS sequence"/>
</dbReference>
<reference evidence="2 3" key="1">
    <citation type="submission" date="2023-05" db="EMBL/GenBank/DDBJ databases">
        <title>B98-5 Cell Line De Novo Hybrid Assembly: An Optical Mapping Approach.</title>
        <authorList>
            <person name="Kananen K."/>
            <person name="Auerbach J.A."/>
            <person name="Kautto E."/>
            <person name="Blachly J.S."/>
        </authorList>
    </citation>
    <scope>NUCLEOTIDE SEQUENCE [LARGE SCALE GENOMIC DNA]</scope>
    <source>
        <strain evidence="2">B95-8</strain>
        <tissue evidence="2">Cell line</tissue>
    </source>
</reference>
<keyword evidence="3" id="KW-1185">Reference proteome</keyword>
<evidence type="ECO:0000313" key="2">
    <source>
        <dbReference type="EMBL" id="KAK2104757.1"/>
    </source>
</evidence>
<comment type="caution">
    <text evidence="2">The sequence shown here is derived from an EMBL/GenBank/DDBJ whole genome shotgun (WGS) entry which is preliminary data.</text>
</comment>
<evidence type="ECO:0000256" key="1">
    <source>
        <dbReference type="SAM" id="MobiDB-lite"/>
    </source>
</evidence>
<sequence>TKYNPEKKKDARHTQDSRGRSGTAQNAQAIDQLQENPVHPALIKQAKLLFQPPT</sequence>
<proteinExistence type="predicted"/>
<feature type="compositionally biased region" description="Basic and acidic residues" evidence="1">
    <location>
        <begin position="1"/>
        <end position="19"/>
    </location>
</feature>
<feature type="non-terminal residue" evidence="2">
    <location>
        <position position="1"/>
    </location>
</feature>